<protein>
    <submittedName>
        <fullName evidence="2">Epimerase</fullName>
    </submittedName>
</protein>
<gene>
    <name evidence="3" type="ORF">D7318_03230</name>
    <name evidence="2" type="ORF">D7319_06430</name>
</gene>
<dbReference type="EMBL" id="RBDY01000002">
    <property type="protein sequence ID" value="RKN26422.1"/>
    <property type="molecule type" value="Genomic_DNA"/>
</dbReference>
<dbReference type="InterPro" id="IPR036291">
    <property type="entry name" value="NAD(P)-bd_dom_sf"/>
</dbReference>
<dbReference type="RefSeq" id="WP_120695305.1">
    <property type="nucleotide sequence ID" value="NZ_RBDX01000003.1"/>
</dbReference>
<keyword evidence="4" id="KW-1185">Reference proteome</keyword>
<reference evidence="4 5" key="1">
    <citation type="submission" date="2018-09" db="EMBL/GenBank/DDBJ databases">
        <title>Streptomyces sp. nov. DS1-2, an endophytic actinomycete isolated from roots of Dendrobium scabrilingue.</title>
        <authorList>
            <person name="Kuncharoen N."/>
            <person name="Kudo T."/>
            <person name="Ohkuma M."/>
            <person name="Yuki M."/>
            <person name="Tanasupawat S."/>
        </authorList>
    </citation>
    <scope>NUCLEOTIDE SEQUENCE [LARGE SCALE GENOMIC DNA]</scope>
    <source>
        <strain evidence="2 5">AZ1-7</strain>
        <strain evidence="3 4">DS1-2</strain>
    </source>
</reference>
<comment type="caution">
    <text evidence="2">The sequence shown here is derived from an EMBL/GenBank/DDBJ whole genome shotgun (WGS) entry which is preliminary data.</text>
</comment>
<dbReference type="InterPro" id="IPR051606">
    <property type="entry name" value="Polyketide_Oxido-like"/>
</dbReference>
<dbReference type="Proteomes" id="UP000275024">
    <property type="component" value="Unassembled WGS sequence"/>
</dbReference>
<accession>A0A3A9WFJ7</accession>
<dbReference type="GO" id="GO:0042602">
    <property type="term" value="F:riboflavin reductase (NADPH) activity"/>
    <property type="evidence" value="ECO:0007669"/>
    <property type="project" value="TreeGrafter"/>
</dbReference>
<feature type="domain" description="NAD(P)-binding" evidence="1">
    <location>
        <begin position="7"/>
        <end position="202"/>
    </location>
</feature>
<dbReference type="SUPFAM" id="SSF51735">
    <property type="entry name" value="NAD(P)-binding Rossmann-fold domains"/>
    <property type="match status" value="1"/>
</dbReference>
<evidence type="ECO:0000313" key="2">
    <source>
        <dbReference type="EMBL" id="RKN11560.1"/>
    </source>
</evidence>
<dbReference type="InterPro" id="IPR016040">
    <property type="entry name" value="NAD(P)-bd_dom"/>
</dbReference>
<evidence type="ECO:0000313" key="5">
    <source>
        <dbReference type="Proteomes" id="UP000275024"/>
    </source>
</evidence>
<evidence type="ECO:0000313" key="4">
    <source>
        <dbReference type="Proteomes" id="UP000268652"/>
    </source>
</evidence>
<dbReference type="Proteomes" id="UP000268652">
    <property type="component" value="Unassembled WGS sequence"/>
</dbReference>
<proteinExistence type="predicted"/>
<dbReference type="AlphaFoldDB" id="A0A3A9WFJ7"/>
<evidence type="ECO:0000313" key="3">
    <source>
        <dbReference type="EMBL" id="RKN26422.1"/>
    </source>
</evidence>
<dbReference type="Gene3D" id="3.40.50.720">
    <property type="entry name" value="NAD(P)-binding Rossmann-like Domain"/>
    <property type="match status" value="1"/>
</dbReference>
<dbReference type="PANTHER" id="PTHR43355:SF2">
    <property type="entry name" value="FLAVIN REDUCTASE (NADPH)"/>
    <property type="match status" value="1"/>
</dbReference>
<dbReference type="OrthoDB" id="3763081at2"/>
<evidence type="ECO:0000259" key="1">
    <source>
        <dbReference type="Pfam" id="PF13460"/>
    </source>
</evidence>
<dbReference type="Pfam" id="PF13460">
    <property type="entry name" value="NAD_binding_10"/>
    <property type="match status" value="1"/>
</dbReference>
<dbReference type="EMBL" id="RBDX01000003">
    <property type="protein sequence ID" value="RKN11560.1"/>
    <property type="molecule type" value="Genomic_DNA"/>
</dbReference>
<name>A0A3A9WFJ7_9ACTN</name>
<sequence>MRLAVLGATGGTGAEVVGQALDAGHEVTAVVRSAARLAPGIAARAAEVAEVADQTDERALRAAFDGRDAVLSALGTTRKGAGAVTAVTRAATAAMAAAGVGRIVVVSAVPVGPVPEGEGLFHRAVLHPLISGIFRDVYRDLAAMEAELRGGGTDWTVIRPPRLVDAPLTGRYRREIGGNVRGGRTLARADLAHAMLGALTDPATFGRAVGVAY</sequence>
<dbReference type="GO" id="GO:0004074">
    <property type="term" value="F:biliverdin reductase [NAD(P)H] activity"/>
    <property type="evidence" value="ECO:0007669"/>
    <property type="project" value="TreeGrafter"/>
</dbReference>
<organism evidence="2 5">
    <name type="scientific">Streptomyces radicis</name>
    <dbReference type="NCBI Taxonomy" id="1750517"/>
    <lineage>
        <taxon>Bacteria</taxon>
        <taxon>Bacillati</taxon>
        <taxon>Actinomycetota</taxon>
        <taxon>Actinomycetes</taxon>
        <taxon>Kitasatosporales</taxon>
        <taxon>Streptomycetaceae</taxon>
        <taxon>Streptomyces</taxon>
    </lineage>
</organism>
<dbReference type="PANTHER" id="PTHR43355">
    <property type="entry name" value="FLAVIN REDUCTASE (NADPH)"/>
    <property type="match status" value="1"/>
</dbReference>